<accession>A0AAX1Z413</accession>
<comment type="catalytic activity">
    <reaction evidence="5">
        <text>GDP-beta-L-fucose + NADP(+) = GDP-4-dehydro-alpha-D-rhamnose + NADPH + H(+)</text>
        <dbReference type="Rhea" id="RHEA:18885"/>
        <dbReference type="ChEBI" id="CHEBI:15378"/>
        <dbReference type="ChEBI" id="CHEBI:57273"/>
        <dbReference type="ChEBI" id="CHEBI:57783"/>
        <dbReference type="ChEBI" id="CHEBI:57964"/>
        <dbReference type="ChEBI" id="CHEBI:58349"/>
        <dbReference type="EC" id="1.1.1.271"/>
    </reaction>
</comment>
<evidence type="ECO:0000256" key="1">
    <source>
        <dbReference type="ARBA" id="ARBA00005959"/>
    </source>
</evidence>
<dbReference type="AlphaFoldDB" id="A0AAX1Z413"/>
<organism evidence="7 8">
    <name type="scientific">Campylobacter jejuni</name>
    <dbReference type="NCBI Taxonomy" id="197"/>
    <lineage>
        <taxon>Bacteria</taxon>
        <taxon>Pseudomonadati</taxon>
        <taxon>Campylobacterota</taxon>
        <taxon>Epsilonproteobacteria</taxon>
        <taxon>Campylobacterales</taxon>
        <taxon>Campylobacteraceae</taxon>
        <taxon>Campylobacter</taxon>
    </lineage>
</organism>
<comment type="pathway">
    <text evidence="5">Nucleotide-sugar biosynthesis; GDP-L-fucose biosynthesis via de novo pathway; GDP-L-fucose from GDP-alpha-D-mannose: step 2/2.</text>
</comment>
<dbReference type="InterPro" id="IPR036291">
    <property type="entry name" value="NAD(P)-bd_dom_sf"/>
</dbReference>
<comment type="caution">
    <text evidence="5">Lacks conserved residue(s) required for the propagation of feature annotation.</text>
</comment>
<dbReference type="Pfam" id="PF01370">
    <property type="entry name" value="Epimerase"/>
    <property type="match status" value="1"/>
</dbReference>
<feature type="binding site" evidence="5">
    <location>
        <begin position="11"/>
        <end position="17"/>
    </location>
    <ligand>
        <name>NADP(+)</name>
        <dbReference type="ChEBI" id="CHEBI:58349"/>
    </ligand>
</feature>
<dbReference type="GO" id="GO:0070401">
    <property type="term" value="F:NADP+ binding"/>
    <property type="evidence" value="ECO:0007669"/>
    <property type="project" value="UniProtKB-UniRule"/>
</dbReference>
<dbReference type="SUPFAM" id="SSF51735">
    <property type="entry name" value="NAD(P)-binding Rossmann-fold domains"/>
    <property type="match status" value="1"/>
</dbReference>
<reference evidence="7" key="2">
    <citation type="journal article" date="2019" name="Appl. Environ. Microbiol.">
        <title>Population genetics and characterization of Campylobacter jejuni isolates in western jackdaws and game birds in Finland.</title>
        <authorList>
            <person name="Kovanen S."/>
            <person name="Rossi M."/>
            <person name="Pohja-Mykra M."/>
            <person name="Nieminen T."/>
            <person name="Raunio-Saarnisto M."/>
            <person name="Sauvala M."/>
            <person name="Fredriksson-Ahomaa M."/>
            <person name="Hanninen M.L."/>
            <person name="Kivisto R."/>
        </authorList>
    </citation>
    <scope>NUCLEOTIDE SEQUENCE</scope>
    <source>
        <strain evidence="7">SO-26</strain>
    </source>
</reference>
<comment type="caution">
    <text evidence="7">The sequence shown here is derived from an EMBL/GenBank/DDBJ whole genome shotgun (WGS) entry which is preliminary data.</text>
</comment>
<comment type="similarity">
    <text evidence="1 5">Belongs to the NAD(P)-dependent epimerase/dehydratase family. Fucose synthase subfamily.</text>
</comment>
<keyword evidence="4 5" id="KW-0413">Isomerase</keyword>
<proteinExistence type="inferred from homology"/>
<dbReference type="InterPro" id="IPR001509">
    <property type="entry name" value="Epimerase_deHydtase"/>
</dbReference>
<dbReference type="PANTHER" id="PTHR43238">
    <property type="entry name" value="GDP-L-FUCOSE SYNTHASE"/>
    <property type="match status" value="1"/>
</dbReference>
<dbReference type="HAMAP" id="MF_00956">
    <property type="entry name" value="GDP_fucose_synth"/>
    <property type="match status" value="1"/>
</dbReference>
<feature type="site" description="Important for catalytic activity" evidence="5">
    <location>
        <position position="106"/>
    </location>
</feature>
<feature type="binding site" evidence="5">
    <location>
        <position position="139"/>
    </location>
    <ligand>
        <name>NADP(+)</name>
        <dbReference type="ChEBI" id="CHEBI:58349"/>
    </ligand>
</feature>
<dbReference type="GO" id="GO:0016853">
    <property type="term" value="F:isomerase activity"/>
    <property type="evidence" value="ECO:0007669"/>
    <property type="project" value="UniProtKB-KW"/>
</dbReference>
<keyword evidence="3 5" id="KW-0560">Oxidoreductase</keyword>
<evidence type="ECO:0000256" key="2">
    <source>
        <dbReference type="ARBA" id="ARBA00022857"/>
    </source>
</evidence>
<dbReference type="Gene3D" id="3.40.50.720">
    <property type="entry name" value="NAD(P)-binding Rossmann-like Domain"/>
    <property type="match status" value="1"/>
</dbReference>
<dbReference type="Proteomes" id="UP000287197">
    <property type="component" value="Unassembled WGS sequence"/>
</dbReference>
<evidence type="ECO:0000256" key="3">
    <source>
        <dbReference type="ARBA" id="ARBA00023002"/>
    </source>
</evidence>
<keyword evidence="5" id="KW-0511">Multifunctional enzyme</keyword>
<evidence type="ECO:0000259" key="6">
    <source>
        <dbReference type="Pfam" id="PF01370"/>
    </source>
</evidence>
<dbReference type="EC" id="1.1.1.271" evidence="5"/>
<keyword evidence="2 5" id="KW-0521">NADP</keyword>
<feature type="binding site" evidence="5">
    <location>
        <position position="304"/>
    </location>
    <ligand>
        <name>substrate</name>
    </ligand>
</feature>
<reference evidence="7" key="1">
    <citation type="submission" date="2018-01" db="EMBL/GenBank/DDBJ databases">
        <authorList>
            <person name="Kovanen S."/>
            <person name="Nieminen T."/>
            <person name="Pohja-Mykra M."/>
            <person name="Raunio-Saarnisto M."/>
            <person name="Sauvala M."/>
            <person name="Fredriksson-Ahomaa M."/>
            <person name="Hanninen M.-L."/>
            <person name="Kivisto R."/>
        </authorList>
    </citation>
    <scope>NUCLEOTIDE SEQUENCE</scope>
    <source>
        <strain evidence="7">SO-26</strain>
    </source>
</reference>
<feature type="active site" description="Proton donor/acceptor" evidence="5">
    <location>
        <position position="135"/>
    </location>
</feature>
<dbReference type="InterPro" id="IPR028614">
    <property type="entry name" value="GDP_fucose/colitose_synth"/>
</dbReference>
<feature type="binding site" evidence="5">
    <location>
        <position position="186"/>
    </location>
    <ligand>
        <name>substrate</name>
    </ligand>
</feature>
<dbReference type="Gene3D" id="3.90.25.10">
    <property type="entry name" value="UDP-galactose 4-epimerase, domain 1"/>
    <property type="match status" value="1"/>
</dbReference>
<evidence type="ECO:0000313" key="7">
    <source>
        <dbReference type="EMBL" id="RTI48242.1"/>
    </source>
</evidence>
<protein>
    <recommendedName>
        <fullName evidence="5">GDP-L-fucose synthase</fullName>
        <ecNumber evidence="5">1.1.1.271</ecNumber>
    </recommendedName>
    <alternativeName>
        <fullName evidence="5">GDP-4-keto-6-deoxy-D-mannose-3,5-epimerase-4-reductase</fullName>
    </alternativeName>
</protein>
<evidence type="ECO:0000313" key="8">
    <source>
        <dbReference type="Proteomes" id="UP000287197"/>
    </source>
</evidence>
<dbReference type="EMBL" id="PQZD01000004">
    <property type="protein sequence ID" value="RTI48242.1"/>
    <property type="molecule type" value="Genomic_DNA"/>
</dbReference>
<comment type="function">
    <text evidence="5">Catalyzes the two-step NADP-dependent conversion of GDP-4-dehydro-6-deoxy-D-mannose to GDP-fucose, involving an epimerase and a reductase reaction.</text>
</comment>
<dbReference type="RefSeq" id="WP_126262961.1">
    <property type="nucleotide sequence ID" value="NZ_PQZD01000004.1"/>
</dbReference>
<feature type="binding site" evidence="5">
    <location>
        <position position="230"/>
    </location>
    <ligand>
        <name>substrate</name>
    </ligand>
</feature>
<feature type="domain" description="NAD-dependent epimerase/dehydratase" evidence="6">
    <location>
        <begin position="7"/>
        <end position="259"/>
    </location>
</feature>
<evidence type="ECO:0000256" key="4">
    <source>
        <dbReference type="ARBA" id="ARBA00023235"/>
    </source>
</evidence>
<dbReference type="GO" id="GO:0050577">
    <property type="term" value="F:GDP-L-fucose synthase activity"/>
    <property type="evidence" value="ECO:0007669"/>
    <property type="project" value="UniProtKB-UniRule"/>
</dbReference>
<sequence length="391" mass="44281">MQKDSKIYIAGHGGTLGKTLYNTLIDEGFNNIIVKTRKELDLVDQKAVTDFFAKEKPEYVFLCAAKLDTLGLFTPADVIYENSVLQANIIHSSYQNNVKKLIFYGSAWAYPQKAINPIKEENLLDGKLDLKAVAYGLPKIIGTKMCESYNLQYGTNFITLYLANLYGETTEFDLQKAKVLPALLRKFHLAKLLDENKIDEVLKDLQMNFLEQAMEYLQNFGVSKDSVEIWGSGSVIREFIHAKDLVDASIYVMKNIDFKDIVSSNEPHLNVGSGEFLSIKELACLIKNIVGFKGEIMFNNSKPDSTMDRMLDSSRLQNLGWKAKIKLEDGIKMMYEWYKNNQKTQNNNNSLIRPAAGGGISFECFIISNTQYFYANNIRSFANSTQRVCNA</sequence>
<feature type="binding site" evidence="5">
    <location>
        <position position="237"/>
    </location>
    <ligand>
        <name>substrate</name>
    </ligand>
</feature>
<dbReference type="PANTHER" id="PTHR43238:SF1">
    <property type="entry name" value="GDP-L-FUCOSE SYNTHASE"/>
    <property type="match status" value="1"/>
</dbReference>
<dbReference type="GO" id="GO:0042351">
    <property type="term" value="P:'de novo' GDP-L-fucose biosynthetic process"/>
    <property type="evidence" value="ECO:0007669"/>
    <property type="project" value="UniProtKB-UniRule"/>
</dbReference>
<evidence type="ECO:0000256" key="5">
    <source>
        <dbReference type="HAMAP-Rule" id="MF_00956"/>
    </source>
</evidence>
<name>A0AAX1Z413_CAMJU</name>
<gene>
    <name evidence="5" type="primary">fcl</name>
    <name evidence="7" type="ORF">C3I27_04920</name>
</gene>